<dbReference type="InterPro" id="IPR005710">
    <property type="entry name" value="Ribosomal_uS4_euk/arc"/>
</dbReference>
<keyword evidence="2 6" id="KW-0699">rRNA-binding</keyword>
<dbReference type="SUPFAM" id="SSF55174">
    <property type="entry name" value="Alpha-L RNA-binding motif"/>
    <property type="match status" value="1"/>
</dbReference>
<keyword evidence="5 7" id="KW-0687">Ribonucleoprotein</keyword>
<evidence type="ECO:0000256" key="7">
    <source>
        <dbReference type="RuleBase" id="RU003699"/>
    </source>
</evidence>
<evidence type="ECO:0000256" key="4">
    <source>
        <dbReference type="ARBA" id="ARBA00022980"/>
    </source>
</evidence>
<evidence type="ECO:0000313" key="12">
    <source>
        <dbReference type="Proteomes" id="UP001141327"/>
    </source>
</evidence>
<evidence type="ECO:0000259" key="9">
    <source>
        <dbReference type="SMART" id="SM00363"/>
    </source>
</evidence>
<evidence type="ECO:0000256" key="6">
    <source>
        <dbReference type="PROSITE-ProRule" id="PRU00182"/>
    </source>
</evidence>
<keyword evidence="4 7" id="KW-0689">Ribosomal protein</keyword>
<dbReference type="Proteomes" id="UP001141327">
    <property type="component" value="Unassembled WGS sequence"/>
</dbReference>
<dbReference type="EMBL" id="JAPMOS010000023">
    <property type="protein sequence ID" value="KAJ4459055.1"/>
    <property type="molecule type" value="Genomic_DNA"/>
</dbReference>
<evidence type="ECO:0000259" key="10">
    <source>
        <dbReference type="SMART" id="SM01390"/>
    </source>
</evidence>
<evidence type="ECO:0000256" key="2">
    <source>
        <dbReference type="ARBA" id="ARBA00022730"/>
    </source>
</evidence>
<dbReference type="InterPro" id="IPR036986">
    <property type="entry name" value="S4_RNA-bd_sf"/>
</dbReference>
<feature type="compositionally biased region" description="Basic residues" evidence="8">
    <location>
        <begin position="169"/>
        <end position="179"/>
    </location>
</feature>
<dbReference type="PANTHER" id="PTHR11831">
    <property type="entry name" value="30S 40S RIBOSOMAL PROTEIN"/>
    <property type="match status" value="1"/>
</dbReference>
<gene>
    <name evidence="11" type="ORF">PAPYR_5108</name>
</gene>
<dbReference type="SMART" id="SM00363">
    <property type="entry name" value="S4"/>
    <property type="match status" value="1"/>
</dbReference>
<feature type="region of interest" description="Disordered" evidence="8">
    <location>
        <begin position="162"/>
        <end position="193"/>
    </location>
</feature>
<dbReference type="PROSITE" id="PS00632">
    <property type="entry name" value="RIBOSOMAL_S4"/>
    <property type="match status" value="1"/>
</dbReference>
<evidence type="ECO:0000256" key="1">
    <source>
        <dbReference type="ARBA" id="ARBA00007465"/>
    </source>
</evidence>
<dbReference type="CDD" id="cd00165">
    <property type="entry name" value="S4"/>
    <property type="match status" value="1"/>
</dbReference>
<dbReference type="Pfam" id="PF01479">
    <property type="entry name" value="S4"/>
    <property type="match status" value="1"/>
</dbReference>
<dbReference type="NCBIfam" id="TIGR01018">
    <property type="entry name" value="uS4_arch"/>
    <property type="match status" value="1"/>
</dbReference>
<dbReference type="SMART" id="SM01390">
    <property type="entry name" value="Ribosomal_S4"/>
    <property type="match status" value="1"/>
</dbReference>
<keyword evidence="3 6" id="KW-0694">RNA-binding</keyword>
<reference evidence="11" key="1">
    <citation type="journal article" date="2022" name="bioRxiv">
        <title>Genomics of Preaxostyla Flagellates Illuminates Evolutionary Transitions and the Path Towards Mitochondrial Loss.</title>
        <authorList>
            <person name="Novak L.V.F."/>
            <person name="Treitli S.C."/>
            <person name="Pyrih J."/>
            <person name="Halakuc P."/>
            <person name="Pipaliya S.V."/>
            <person name="Vacek V."/>
            <person name="Brzon O."/>
            <person name="Soukal P."/>
            <person name="Eme L."/>
            <person name="Dacks J.B."/>
            <person name="Karnkowska A."/>
            <person name="Elias M."/>
            <person name="Hampl V."/>
        </authorList>
    </citation>
    <scope>NUCLEOTIDE SEQUENCE</scope>
    <source>
        <strain evidence="11">RCP-MX</strain>
    </source>
</reference>
<dbReference type="GO" id="GO:0005840">
    <property type="term" value="C:ribosome"/>
    <property type="evidence" value="ECO:0007669"/>
    <property type="project" value="UniProtKB-KW"/>
</dbReference>
<name>A0ABQ8UIJ8_9EUKA</name>
<dbReference type="Gene3D" id="3.10.290.10">
    <property type="entry name" value="RNA-binding S4 domain"/>
    <property type="match status" value="1"/>
</dbReference>
<evidence type="ECO:0000256" key="8">
    <source>
        <dbReference type="SAM" id="MobiDB-lite"/>
    </source>
</evidence>
<keyword evidence="12" id="KW-1185">Reference proteome</keyword>
<sequence length="193" mass="21943">MARNFRKTFKGPRHPFEKERLDDECKIVGEYGLRCKREVYRIEVMLSKIRDTARELLTLSEKDPRRVFEGPALLRRLTRLGVLDETKQNLDYVLALKVQDLMERRLQTLVLKKKLAKSIHHARVMITQGHIRVGKQIVTAPSFLVRTDSEAHLELSARSSLAPGGPLGRVRRMAAKSHPKAAAEDAAPAEDAE</sequence>
<accession>A0ABQ8UIJ8</accession>
<feature type="domain" description="Small ribosomal subunit protein uS4 N-terminal" evidence="10">
    <location>
        <begin position="3"/>
        <end position="103"/>
    </location>
</feature>
<dbReference type="InterPro" id="IPR001912">
    <property type="entry name" value="Ribosomal_uS4_N"/>
</dbReference>
<feature type="domain" description="RNA-binding S4" evidence="9">
    <location>
        <begin position="104"/>
        <end position="166"/>
    </location>
</feature>
<comment type="similarity">
    <text evidence="1 7">Belongs to the universal ribosomal protein uS4 family.</text>
</comment>
<protein>
    <submittedName>
        <fullName evidence="11">40S ribosomal protein S9-2</fullName>
    </submittedName>
</protein>
<evidence type="ECO:0000256" key="5">
    <source>
        <dbReference type="ARBA" id="ARBA00023274"/>
    </source>
</evidence>
<proteinExistence type="inferred from homology"/>
<dbReference type="NCBIfam" id="NF003139">
    <property type="entry name" value="PRK04051.1"/>
    <property type="match status" value="1"/>
</dbReference>
<evidence type="ECO:0000256" key="3">
    <source>
        <dbReference type="ARBA" id="ARBA00022884"/>
    </source>
</evidence>
<comment type="caution">
    <text evidence="11">The sequence shown here is derived from an EMBL/GenBank/DDBJ whole genome shotgun (WGS) entry which is preliminary data.</text>
</comment>
<dbReference type="InterPro" id="IPR022801">
    <property type="entry name" value="Ribosomal_uS4"/>
</dbReference>
<dbReference type="PROSITE" id="PS50889">
    <property type="entry name" value="S4"/>
    <property type="match status" value="1"/>
</dbReference>
<dbReference type="InterPro" id="IPR018079">
    <property type="entry name" value="Ribosomal_uS4_CS"/>
</dbReference>
<organism evidence="11 12">
    <name type="scientific">Paratrimastix pyriformis</name>
    <dbReference type="NCBI Taxonomy" id="342808"/>
    <lineage>
        <taxon>Eukaryota</taxon>
        <taxon>Metamonada</taxon>
        <taxon>Preaxostyla</taxon>
        <taxon>Paratrimastigidae</taxon>
        <taxon>Paratrimastix</taxon>
    </lineage>
</organism>
<dbReference type="InterPro" id="IPR002942">
    <property type="entry name" value="S4_RNA-bd"/>
</dbReference>
<evidence type="ECO:0000313" key="11">
    <source>
        <dbReference type="EMBL" id="KAJ4459055.1"/>
    </source>
</evidence>
<dbReference type="PANTHER" id="PTHR11831:SF5">
    <property type="entry name" value="40S RIBOSOMAL PROTEIN S9"/>
    <property type="match status" value="1"/>
</dbReference>
<dbReference type="Pfam" id="PF00163">
    <property type="entry name" value="Ribosomal_S4"/>
    <property type="match status" value="1"/>
</dbReference>